<feature type="non-terminal residue" evidence="1">
    <location>
        <position position="33"/>
    </location>
</feature>
<organism evidence="1">
    <name type="scientific">Lepeophtheirus salmonis</name>
    <name type="common">Salmon louse</name>
    <name type="synonym">Caligus salmonis</name>
    <dbReference type="NCBI Taxonomy" id="72036"/>
    <lineage>
        <taxon>Eukaryota</taxon>
        <taxon>Metazoa</taxon>
        <taxon>Ecdysozoa</taxon>
        <taxon>Arthropoda</taxon>
        <taxon>Crustacea</taxon>
        <taxon>Multicrustacea</taxon>
        <taxon>Hexanauplia</taxon>
        <taxon>Copepoda</taxon>
        <taxon>Siphonostomatoida</taxon>
        <taxon>Caligidae</taxon>
        <taxon>Lepeophtheirus</taxon>
    </lineage>
</organism>
<sequence length="33" mass="3662">MIIEEWNSLSSDFIKVSSASIRPRIEAIIQNGG</sequence>
<proteinExistence type="predicted"/>
<dbReference type="EMBL" id="HACA01008732">
    <property type="protein sequence ID" value="CDW26093.1"/>
    <property type="molecule type" value="Transcribed_RNA"/>
</dbReference>
<dbReference type="EMBL" id="HACA01008733">
    <property type="protein sequence ID" value="CDW26094.1"/>
    <property type="molecule type" value="Transcribed_RNA"/>
</dbReference>
<dbReference type="AlphaFoldDB" id="A0A0K2TJJ6"/>
<name>A0A0K2TJJ6_LEPSM</name>
<reference evidence="1" key="1">
    <citation type="submission" date="2014-05" db="EMBL/GenBank/DDBJ databases">
        <authorList>
            <person name="Chronopoulou M."/>
        </authorList>
    </citation>
    <scope>NUCLEOTIDE SEQUENCE</scope>
    <source>
        <tissue evidence="1">Whole organism</tissue>
    </source>
</reference>
<accession>A0A0K2TJJ6</accession>
<protein>
    <submittedName>
        <fullName evidence="1">Uncharacterized protein</fullName>
    </submittedName>
</protein>
<evidence type="ECO:0000313" key="1">
    <source>
        <dbReference type="EMBL" id="CDW26094.1"/>
    </source>
</evidence>